<dbReference type="Pfam" id="PF01380">
    <property type="entry name" value="SIS"/>
    <property type="match status" value="1"/>
</dbReference>
<keyword evidence="3" id="KW-0804">Transcription</keyword>
<dbReference type="Gene3D" id="1.10.10.10">
    <property type="entry name" value="Winged helix-like DNA-binding domain superfamily/Winged helix DNA-binding domain"/>
    <property type="match status" value="1"/>
</dbReference>
<dbReference type="InterPro" id="IPR000281">
    <property type="entry name" value="HTH_RpiR"/>
</dbReference>
<proteinExistence type="predicted"/>
<dbReference type="PANTHER" id="PTHR30514:SF1">
    <property type="entry name" value="HTH-TYPE TRANSCRIPTIONAL REGULATOR HEXR-RELATED"/>
    <property type="match status" value="1"/>
</dbReference>
<dbReference type="PANTHER" id="PTHR30514">
    <property type="entry name" value="GLUCOKINASE"/>
    <property type="match status" value="1"/>
</dbReference>
<organism evidence="6 7">
    <name type="scientific">Qingrenia yutianensis</name>
    <dbReference type="NCBI Taxonomy" id="2763676"/>
    <lineage>
        <taxon>Bacteria</taxon>
        <taxon>Bacillati</taxon>
        <taxon>Bacillota</taxon>
        <taxon>Clostridia</taxon>
        <taxon>Eubacteriales</taxon>
        <taxon>Oscillospiraceae</taxon>
        <taxon>Qingrenia</taxon>
    </lineage>
</organism>
<dbReference type="GO" id="GO:1901135">
    <property type="term" value="P:carbohydrate derivative metabolic process"/>
    <property type="evidence" value="ECO:0007669"/>
    <property type="project" value="InterPro"/>
</dbReference>
<dbReference type="InterPro" id="IPR009057">
    <property type="entry name" value="Homeodomain-like_sf"/>
</dbReference>
<comment type="caution">
    <text evidence="6">The sequence shown here is derived from an EMBL/GenBank/DDBJ whole genome shotgun (WGS) entry which is preliminary data.</text>
</comment>
<keyword evidence="7" id="KW-1185">Reference proteome</keyword>
<dbReference type="CDD" id="cd05013">
    <property type="entry name" value="SIS_RpiR"/>
    <property type="match status" value="1"/>
</dbReference>
<dbReference type="GO" id="GO:0097367">
    <property type="term" value="F:carbohydrate derivative binding"/>
    <property type="evidence" value="ECO:0007669"/>
    <property type="project" value="InterPro"/>
</dbReference>
<dbReference type="GO" id="GO:0003700">
    <property type="term" value="F:DNA-binding transcription factor activity"/>
    <property type="evidence" value="ECO:0007669"/>
    <property type="project" value="InterPro"/>
</dbReference>
<dbReference type="PROSITE" id="PS51071">
    <property type="entry name" value="HTH_RPIR"/>
    <property type="match status" value="1"/>
</dbReference>
<dbReference type="SUPFAM" id="SSF53697">
    <property type="entry name" value="SIS domain"/>
    <property type="match status" value="1"/>
</dbReference>
<sequence length="278" mass="30398">MNRTLLQVKVLYDKMGRAEKKIADWILSHPGDLIPLSICELAEECNCSEATIVRFARRLGCSGYQELKISIARDEGKKNVDDTVKKGDSCFEIFEKVSNDIYCSLEKTKGALKKEEIEKAANAIANAEIVSIYGLGNSAAVAIDAQHKFLRAGCNAFAYSDNHMQAINASHLKKGDVAIGVSHSGSSKDVVEALKIARDNGATTICLTNEGKSPILKQSDIVLFTASNETRHSILGLNSRIAQLAIIDALYLYLVCQKDDLALKAIEDTERALLSKKY</sequence>
<evidence type="ECO:0000259" key="5">
    <source>
        <dbReference type="PROSITE" id="PS51464"/>
    </source>
</evidence>
<dbReference type="InterPro" id="IPR035472">
    <property type="entry name" value="RpiR-like_SIS"/>
</dbReference>
<keyword evidence="1" id="KW-0805">Transcription regulation</keyword>
<name>A0A926ISH5_9FIRM</name>
<feature type="domain" description="SIS" evidence="5">
    <location>
        <begin position="120"/>
        <end position="260"/>
    </location>
</feature>
<dbReference type="Gene3D" id="3.40.50.10490">
    <property type="entry name" value="Glucose-6-phosphate isomerase like protein, domain 1"/>
    <property type="match status" value="1"/>
</dbReference>
<evidence type="ECO:0000256" key="2">
    <source>
        <dbReference type="ARBA" id="ARBA00023125"/>
    </source>
</evidence>
<feature type="domain" description="HTH rpiR-type" evidence="4">
    <location>
        <begin position="2"/>
        <end position="78"/>
    </location>
</feature>
<dbReference type="GO" id="GO:0003677">
    <property type="term" value="F:DNA binding"/>
    <property type="evidence" value="ECO:0007669"/>
    <property type="project" value="UniProtKB-KW"/>
</dbReference>
<evidence type="ECO:0000313" key="6">
    <source>
        <dbReference type="EMBL" id="MBC8596011.1"/>
    </source>
</evidence>
<dbReference type="SUPFAM" id="SSF46689">
    <property type="entry name" value="Homeodomain-like"/>
    <property type="match status" value="1"/>
</dbReference>
<accession>A0A926ISH5</accession>
<dbReference type="PROSITE" id="PS51464">
    <property type="entry name" value="SIS"/>
    <property type="match status" value="1"/>
</dbReference>
<evidence type="ECO:0000256" key="1">
    <source>
        <dbReference type="ARBA" id="ARBA00023015"/>
    </source>
</evidence>
<evidence type="ECO:0000259" key="4">
    <source>
        <dbReference type="PROSITE" id="PS51071"/>
    </source>
</evidence>
<keyword evidence="2" id="KW-0238">DNA-binding</keyword>
<dbReference type="RefSeq" id="WP_178347162.1">
    <property type="nucleotide sequence ID" value="NZ_JACRTE010000003.1"/>
</dbReference>
<dbReference type="InterPro" id="IPR036388">
    <property type="entry name" value="WH-like_DNA-bd_sf"/>
</dbReference>
<dbReference type="InterPro" id="IPR001347">
    <property type="entry name" value="SIS_dom"/>
</dbReference>
<dbReference type="EMBL" id="JACRTE010000003">
    <property type="protein sequence ID" value="MBC8596011.1"/>
    <property type="molecule type" value="Genomic_DNA"/>
</dbReference>
<dbReference type="InterPro" id="IPR047640">
    <property type="entry name" value="RpiR-like"/>
</dbReference>
<evidence type="ECO:0000313" key="7">
    <source>
        <dbReference type="Proteomes" id="UP000647416"/>
    </source>
</evidence>
<dbReference type="Proteomes" id="UP000647416">
    <property type="component" value="Unassembled WGS sequence"/>
</dbReference>
<evidence type="ECO:0000256" key="3">
    <source>
        <dbReference type="ARBA" id="ARBA00023163"/>
    </source>
</evidence>
<reference evidence="6" key="1">
    <citation type="submission" date="2020-08" db="EMBL/GenBank/DDBJ databases">
        <title>Genome public.</title>
        <authorList>
            <person name="Liu C."/>
            <person name="Sun Q."/>
        </authorList>
    </citation>
    <scope>NUCLEOTIDE SEQUENCE</scope>
    <source>
        <strain evidence="6">NSJ-50</strain>
    </source>
</reference>
<dbReference type="AlphaFoldDB" id="A0A926ISH5"/>
<gene>
    <name evidence="6" type="ORF">H8706_03905</name>
</gene>
<dbReference type="InterPro" id="IPR046348">
    <property type="entry name" value="SIS_dom_sf"/>
</dbReference>
<dbReference type="Pfam" id="PF01418">
    <property type="entry name" value="HTH_6"/>
    <property type="match status" value="1"/>
</dbReference>
<protein>
    <submittedName>
        <fullName evidence="6">MurR/RpiR family transcriptional regulator</fullName>
    </submittedName>
</protein>